<dbReference type="SUPFAM" id="SSF48317">
    <property type="entry name" value="Acid phosphatase/Vanadium-dependent haloperoxidase"/>
    <property type="match status" value="1"/>
</dbReference>
<dbReference type="InterPro" id="IPR000326">
    <property type="entry name" value="PAP2/HPO"/>
</dbReference>
<feature type="transmembrane region" description="Helical" evidence="1">
    <location>
        <begin position="23"/>
        <end position="44"/>
    </location>
</feature>
<protein>
    <submittedName>
        <fullName evidence="3">Phosphatase</fullName>
    </submittedName>
</protein>
<dbReference type="STRING" id="871968.DESME_02675"/>
<feature type="domain" description="Phosphatidic acid phosphatase type 2/haloperoxidase" evidence="2">
    <location>
        <begin position="56"/>
        <end position="164"/>
    </location>
</feature>
<reference evidence="3 4" key="1">
    <citation type="submission" date="2013-12" db="EMBL/GenBank/DDBJ databases">
        <authorList>
            <consortium name="DOE Joint Genome Institute"/>
            <person name="Smidt H."/>
            <person name="Huntemann M."/>
            <person name="Han J."/>
            <person name="Chen A."/>
            <person name="Kyrpides N."/>
            <person name="Mavromatis K."/>
            <person name="Markowitz V."/>
            <person name="Palaniappan K."/>
            <person name="Ivanova N."/>
            <person name="Schaumberg A."/>
            <person name="Pati A."/>
            <person name="Liolios K."/>
            <person name="Nordberg H.P."/>
            <person name="Cantor M.N."/>
            <person name="Hua S.X."/>
            <person name="Woyke T."/>
        </authorList>
    </citation>
    <scope>NUCLEOTIDE SEQUENCE [LARGE SCALE GENOMIC DNA]</scope>
    <source>
        <strain evidence="4">DSM 15288</strain>
    </source>
</reference>
<dbReference type="GO" id="GO:0050380">
    <property type="term" value="F:undecaprenyl-diphosphatase activity"/>
    <property type="evidence" value="ECO:0007669"/>
    <property type="project" value="InterPro"/>
</dbReference>
<dbReference type="HOGENOM" id="CLU_072573_8_1_9"/>
<evidence type="ECO:0000259" key="2">
    <source>
        <dbReference type="SMART" id="SM00014"/>
    </source>
</evidence>
<feature type="transmembrane region" description="Helical" evidence="1">
    <location>
        <begin position="123"/>
        <end position="143"/>
    </location>
</feature>
<evidence type="ECO:0000313" key="4">
    <source>
        <dbReference type="Proteomes" id="UP000010847"/>
    </source>
</evidence>
<keyword evidence="4" id="KW-1185">Reference proteome</keyword>
<dbReference type="PANTHER" id="PTHR14969">
    <property type="entry name" value="SPHINGOSINE-1-PHOSPHATE PHOSPHOHYDROLASE"/>
    <property type="match status" value="1"/>
</dbReference>
<dbReference type="Gene3D" id="1.20.144.10">
    <property type="entry name" value="Phosphatidic acid phosphatase type 2/haloperoxidase"/>
    <property type="match status" value="1"/>
</dbReference>
<dbReference type="PANTHER" id="PTHR14969:SF58">
    <property type="entry name" value="UNDECAPRENYL-DIPHOSPHATASE BCRC"/>
    <property type="match status" value="1"/>
</dbReference>
<dbReference type="InterPro" id="IPR036938">
    <property type="entry name" value="PAP2/HPO_sf"/>
</dbReference>
<accession>W0E5P7</accession>
<dbReference type="GO" id="GO:0005886">
    <property type="term" value="C:plasma membrane"/>
    <property type="evidence" value="ECO:0007669"/>
    <property type="project" value="InterPro"/>
</dbReference>
<dbReference type="AlphaFoldDB" id="W0E5P7"/>
<keyword evidence="1" id="KW-1133">Transmembrane helix</keyword>
<gene>
    <name evidence="3" type="ORF">DESME_02675</name>
</gene>
<dbReference type="InterPro" id="IPR033879">
    <property type="entry name" value="UPP_Pase"/>
</dbReference>
<keyword evidence="1" id="KW-0472">Membrane</keyword>
<evidence type="ECO:0000313" key="3">
    <source>
        <dbReference type="EMBL" id="AHF06082.1"/>
    </source>
</evidence>
<dbReference type="EMBL" id="CP007032">
    <property type="protein sequence ID" value="AHF06082.1"/>
    <property type="molecule type" value="Genomic_DNA"/>
</dbReference>
<proteinExistence type="predicted"/>
<name>W0E5P7_9FIRM</name>
<dbReference type="CDD" id="cd03385">
    <property type="entry name" value="PAP2_BcrC_like"/>
    <property type="match status" value="1"/>
</dbReference>
<feature type="transmembrane region" description="Helical" evidence="1">
    <location>
        <begin position="149"/>
        <end position="167"/>
    </location>
</feature>
<dbReference type="Proteomes" id="UP000010847">
    <property type="component" value="Chromosome"/>
</dbReference>
<evidence type="ECO:0000256" key="1">
    <source>
        <dbReference type="SAM" id="Phobius"/>
    </source>
</evidence>
<dbReference type="Pfam" id="PF01569">
    <property type="entry name" value="PAP2"/>
    <property type="match status" value="1"/>
</dbReference>
<dbReference type="KEGG" id="dmt:DESME_02675"/>
<sequence>MNLFVFKAINGAAHMNGTLDEMMILFSNYSPLLFVAAIAALYLYGVYRKDKMFRYAAIDAFAVTVMSLFLGFVIGIFYYEPRPFVTDHVNLLTPHAPDASFPSDHSLGTMSIALGINNTYRVFGTIMIILSLLVGVSRVYVGVHYPMDVLGSYLIVMGVNFIYRHLLREKIRTLYSKIEEYLLNRISRIKHEEC</sequence>
<dbReference type="SMART" id="SM00014">
    <property type="entry name" value="acidPPc"/>
    <property type="match status" value="1"/>
</dbReference>
<dbReference type="eggNOG" id="COG0671">
    <property type="taxonomic scope" value="Bacteria"/>
</dbReference>
<dbReference type="OrthoDB" id="9789113at2"/>
<feature type="transmembrane region" description="Helical" evidence="1">
    <location>
        <begin position="56"/>
        <end position="79"/>
    </location>
</feature>
<keyword evidence="1" id="KW-0812">Transmembrane</keyword>
<organism evidence="3 4">
    <name type="scientific">Desulfitobacterium metallireducens DSM 15288</name>
    <dbReference type="NCBI Taxonomy" id="871968"/>
    <lineage>
        <taxon>Bacteria</taxon>
        <taxon>Bacillati</taxon>
        <taxon>Bacillota</taxon>
        <taxon>Clostridia</taxon>
        <taxon>Eubacteriales</taxon>
        <taxon>Desulfitobacteriaceae</taxon>
        <taxon>Desulfitobacterium</taxon>
    </lineage>
</organism>